<feature type="compositionally biased region" description="Basic and acidic residues" evidence="1">
    <location>
        <begin position="1"/>
        <end position="29"/>
    </location>
</feature>
<keyword evidence="3" id="KW-1185">Reference proteome</keyword>
<dbReference type="PANTHER" id="PTHR38004">
    <property type="entry name" value="PROLINE-RICH PROTEIN 33"/>
    <property type="match status" value="1"/>
</dbReference>
<dbReference type="Ensembl" id="ENSPFOT00000024193.1">
    <property type="protein sequence ID" value="ENSPFOP00000023897.1"/>
    <property type="gene ID" value="ENSPFOG00000022109.1"/>
</dbReference>
<evidence type="ECO:0000313" key="3">
    <source>
        <dbReference type="Proteomes" id="UP000028760"/>
    </source>
</evidence>
<dbReference type="InterPro" id="IPR028004">
    <property type="entry name" value="DUF4643"/>
</dbReference>
<organism evidence="2 3">
    <name type="scientific">Poecilia formosa</name>
    <name type="common">Amazon molly</name>
    <name type="synonym">Limia formosa</name>
    <dbReference type="NCBI Taxonomy" id="48698"/>
    <lineage>
        <taxon>Eukaryota</taxon>
        <taxon>Metazoa</taxon>
        <taxon>Chordata</taxon>
        <taxon>Craniata</taxon>
        <taxon>Vertebrata</taxon>
        <taxon>Euteleostomi</taxon>
        <taxon>Actinopterygii</taxon>
        <taxon>Neopterygii</taxon>
        <taxon>Teleostei</taxon>
        <taxon>Neoteleostei</taxon>
        <taxon>Acanthomorphata</taxon>
        <taxon>Ovalentaria</taxon>
        <taxon>Atherinomorphae</taxon>
        <taxon>Cyprinodontiformes</taxon>
        <taxon>Poeciliidae</taxon>
        <taxon>Poeciliinae</taxon>
        <taxon>Poecilia</taxon>
    </lineage>
</organism>
<accession>A0A096LXK6</accession>
<protein>
    <submittedName>
        <fullName evidence="2">Uncharacterized protein</fullName>
    </submittedName>
</protein>
<reference evidence="3" key="1">
    <citation type="submission" date="2013-10" db="EMBL/GenBank/DDBJ databases">
        <authorList>
            <person name="Schartl M."/>
            <person name="Warren W."/>
        </authorList>
    </citation>
    <scope>NUCLEOTIDE SEQUENCE [LARGE SCALE GENOMIC DNA]</scope>
    <source>
        <strain evidence="3">female</strain>
    </source>
</reference>
<dbReference type="Proteomes" id="UP000028760">
    <property type="component" value="Unassembled WGS sequence"/>
</dbReference>
<name>A0A096LXK6_POEFO</name>
<dbReference type="AlphaFoldDB" id="A0A096LXK6"/>
<reference evidence="2" key="2">
    <citation type="submission" date="2025-08" db="UniProtKB">
        <authorList>
            <consortium name="Ensembl"/>
        </authorList>
    </citation>
    <scope>IDENTIFICATION</scope>
</reference>
<dbReference type="PANTHER" id="PTHR38004:SF1">
    <property type="entry name" value="PROLINE-RICH PROTEIN 33"/>
    <property type="match status" value="1"/>
</dbReference>
<feature type="region of interest" description="Disordered" evidence="1">
    <location>
        <begin position="1"/>
        <end position="31"/>
    </location>
</feature>
<evidence type="ECO:0000256" key="1">
    <source>
        <dbReference type="SAM" id="MobiDB-lite"/>
    </source>
</evidence>
<dbReference type="EMBL" id="AYCK01007539">
    <property type="status" value="NOT_ANNOTATED_CDS"/>
    <property type="molecule type" value="Genomic_DNA"/>
</dbReference>
<sequence>VEPEEPKFPDPVDNPLKDSDTKKASKDDQAALPSFVNRLPVLLYSPRFNARKLKEAAEKPLNKIAAAFEIGLIKRKSQEEER</sequence>
<evidence type="ECO:0000313" key="2">
    <source>
        <dbReference type="Ensembl" id="ENSPFOP00000023897.1"/>
    </source>
</evidence>
<dbReference type="Pfam" id="PF15485">
    <property type="entry name" value="DUF4643"/>
    <property type="match status" value="1"/>
</dbReference>
<proteinExistence type="predicted"/>
<dbReference type="GeneTree" id="ENSGT00960000186692"/>
<reference evidence="2" key="3">
    <citation type="submission" date="2025-09" db="UniProtKB">
        <authorList>
            <consortium name="Ensembl"/>
        </authorList>
    </citation>
    <scope>IDENTIFICATION</scope>
</reference>